<proteinExistence type="predicted"/>
<dbReference type="GeneID" id="93709606"/>
<feature type="domain" description="NADPH-dependent FMN reductase-like" evidence="4">
    <location>
        <begin position="4"/>
        <end position="144"/>
    </location>
</feature>
<accession>A0A1I5X1Y6</accession>
<dbReference type="Pfam" id="PF03358">
    <property type="entry name" value="FMN_red"/>
    <property type="match status" value="1"/>
</dbReference>
<dbReference type="NCBIfam" id="TIGR03567">
    <property type="entry name" value="FMN_reduc_SsuE"/>
    <property type="match status" value="1"/>
</dbReference>
<dbReference type="SUPFAM" id="SSF52218">
    <property type="entry name" value="Flavoproteins"/>
    <property type="match status" value="1"/>
</dbReference>
<reference evidence="5 6" key="1">
    <citation type="submission" date="2016-10" db="EMBL/GenBank/DDBJ databases">
        <authorList>
            <person name="Varghese N."/>
            <person name="Submissions S."/>
        </authorList>
    </citation>
    <scope>NUCLEOTIDE SEQUENCE [LARGE SCALE GENOMIC DNA]</scope>
    <source>
        <strain evidence="5 6">DSM 13796</strain>
    </source>
</reference>
<evidence type="ECO:0000256" key="3">
    <source>
        <dbReference type="ARBA" id="ARBA00023002"/>
    </source>
</evidence>
<keyword evidence="2" id="KW-0288">FMN</keyword>
<dbReference type="Proteomes" id="UP000182762">
    <property type="component" value="Unassembled WGS sequence"/>
</dbReference>
<dbReference type="InterPro" id="IPR051814">
    <property type="entry name" value="NAD(P)H-dep_FMN_reductase"/>
</dbReference>
<dbReference type="RefSeq" id="WP_082802467.1">
    <property type="nucleotide sequence ID" value="NZ_FOXX01000001.1"/>
</dbReference>
<dbReference type="PANTHER" id="PTHR43408:SF1">
    <property type="entry name" value="FMN REDUCTASE (NADPH)"/>
    <property type="match status" value="1"/>
</dbReference>
<comment type="caution">
    <text evidence="5">The sequence shown here is derived from an EMBL/GenBank/DDBJ whole genome shotgun (WGS) entry which is preliminary data.</text>
</comment>
<gene>
    <name evidence="5" type="ORF">SAMN02745910_00853</name>
</gene>
<organism evidence="5 6">
    <name type="scientific">Priestia endophytica DSM 13796</name>
    <dbReference type="NCBI Taxonomy" id="1121089"/>
    <lineage>
        <taxon>Bacteria</taxon>
        <taxon>Bacillati</taxon>
        <taxon>Bacillota</taxon>
        <taxon>Bacilli</taxon>
        <taxon>Bacillales</taxon>
        <taxon>Bacillaceae</taxon>
        <taxon>Priestia</taxon>
    </lineage>
</organism>
<dbReference type="InterPro" id="IPR020048">
    <property type="entry name" value="NADPH-dep_FMN_reduc_SsuE"/>
</dbReference>
<dbReference type="InterPro" id="IPR029039">
    <property type="entry name" value="Flavoprotein-like_sf"/>
</dbReference>
<keyword evidence="3" id="KW-0560">Oxidoreductase</keyword>
<dbReference type="EMBL" id="FOXX01000001">
    <property type="protein sequence ID" value="SFQ25707.1"/>
    <property type="molecule type" value="Genomic_DNA"/>
</dbReference>
<sequence length="181" mass="19890">MTNAVIIYGGNSKKSRLKGLFDKAEQYFKKENVSTETVFVSDLPAEDLISANFHSQEIIKANEKVANAHIVVVLTPVYKSAYTGILKTYLDLLPQKGLEGKTVVPLVLGGSFGHLLSIDYALKPVLSALGATNILSGAYVIDTQVEQISNEHYTIEDEIRERIDKLLALSINEAKRTIPVN</sequence>
<dbReference type="Gene3D" id="3.40.50.360">
    <property type="match status" value="1"/>
</dbReference>
<dbReference type="PANTHER" id="PTHR43408">
    <property type="entry name" value="FMN REDUCTASE (NADPH)"/>
    <property type="match status" value="1"/>
</dbReference>
<name>A0A1I5X1Y6_9BACI</name>
<evidence type="ECO:0000313" key="6">
    <source>
        <dbReference type="Proteomes" id="UP000182762"/>
    </source>
</evidence>
<evidence type="ECO:0000256" key="2">
    <source>
        <dbReference type="ARBA" id="ARBA00022643"/>
    </source>
</evidence>
<dbReference type="InterPro" id="IPR005025">
    <property type="entry name" value="FMN_Rdtase-like_dom"/>
</dbReference>
<evidence type="ECO:0000313" key="5">
    <source>
        <dbReference type="EMBL" id="SFQ25707.1"/>
    </source>
</evidence>
<evidence type="ECO:0000259" key="4">
    <source>
        <dbReference type="Pfam" id="PF03358"/>
    </source>
</evidence>
<protein>
    <submittedName>
        <fullName evidence="5">FMN reductase</fullName>
    </submittedName>
</protein>
<evidence type="ECO:0000256" key="1">
    <source>
        <dbReference type="ARBA" id="ARBA00022630"/>
    </source>
</evidence>
<keyword evidence="1" id="KW-0285">Flavoprotein</keyword>
<keyword evidence="6" id="KW-1185">Reference proteome</keyword>